<reference evidence="2 3" key="1">
    <citation type="submission" date="2015-09" db="EMBL/GenBank/DDBJ databases">
        <authorList>
            <consortium name="Pathogen Informatics"/>
        </authorList>
    </citation>
    <scope>NUCLEOTIDE SEQUENCE [LARGE SCALE GENOMIC DNA]</scope>
    <source>
        <strain evidence="2 3">2789STDY5834939</strain>
    </source>
</reference>
<organism evidence="2 3">
    <name type="scientific">Anaerotruncus colihominis</name>
    <dbReference type="NCBI Taxonomy" id="169435"/>
    <lineage>
        <taxon>Bacteria</taxon>
        <taxon>Bacillati</taxon>
        <taxon>Bacillota</taxon>
        <taxon>Clostridia</taxon>
        <taxon>Eubacteriales</taxon>
        <taxon>Oscillospiraceae</taxon>
        <taxon>Anaerotruncus</taxon>
    </lineage>
</organism>
<dbReference type="RefSeq" id="WP_148355252.1">
    <property type="nucleotide sequence ID" value="NZ_CABIWA010000016.1"/>
</dbReference>
<feature type="transmembrane region" description="Helical" evidence="1">
    <location>
        <begin position="63"/>
        <end position="82"/>
    </location>
</feature>
<sequence>MYLFQISNYDNPAVDRETAELLHRHLEAESRRRCPAMWNAIDRIRTHAAKGPARERRTVRYRIYGVFLLALGLLTLVLGLMPPRTTDVIIVGGAVIIAGLLEFALARGRTPPRIPASCKKEVRKALELRRAVDWEKLKTTIRFEDAGITICAEENEEHLSYTRIKSAFESLHLWLVVCDDEYALLLQKKDLRSGNADSFLSDIISKMNTGTDASG</sequence>
<keyword evidence="1" id="KW-0812">Transmembrane</keyword>
<keyword evidence="1" id="KW-1133">Transmembrane helix</keyword>
<keyword evidence="1" id="KW-0472">Membrane</keyword>
<dbReference type="Proteomes" id="UP000095765">
    <property type="component" value="Unassembled WGS sequence"/>
</dbReference>
<dbReference type="EMBL" id="CZBE01000019">
    <property type="protein sequence ID" value="CUP97294.1"/>
    <property type="molecule type" value="Genomic_DNA"/>
</dbReference>
<evidence type="ECO:0000256" key="1">
    <source>
        <dbReference type="SAM" id="Phobius"/>
    </source>
</evidence>
<dbReference type="AlphaFoldDB" id="A0A174SHT2"/>
<evidence type="ECO:0008006" key="4">
    <source>
        <dbReference type="Google" id="ProtNLM"/>
    </source>
</evidence>
<feature type="transmembrane region" description="Helical" evidence="1">
    <location>
        <begin position="88"/>
        <end position="106"/>
    </location>
</feature>
<accession>A0A174SHT2</accession>
<name>A0A174SHT2_9FIRM</name>
<evidence type="ECO:0000313" key="3">
    <source>
        <dbReference type="Proteomes" id="UP000095765"/>
    </source>
</evidence>
<gene>
    <name evidence="2" type="ORF">ERS852551_02602</name>
</gene>
<proteinExistence type="predicted"/>
<protein>
    <recommendedName>
        <fullName evidence="4">YcxB-like protein domain-containing protein</fullName>
    </recommendedName>
</protein>
<evidence type="ECO:0000313" key="2">
    <source>
        <dbReference type="EMBL" id="CUP97294.1"/>
    </source>
</evidence>